<dbReference type="RefSeq" id="WP_136852630.1">
    <property type="nucleotide sequence ID" value="NZ_SWCI01000004.1"/>
</dbReference>
<dbReference type="Pfam" id="PF10144">
    <property type="entry name" value="SMP_2"/>
    <property type="match status" value="1"/>
</dbReference>
<evidence type="ECO:0000256" key="7">
    <source>
        <dbReference type="SAM" id="MobiDB-lite"/>
    </source>
</evidence>
<reference evidence="9 10" key="1">
    <citation type="submission" date="2019-04" db="EMBL/GenBank/DDBJ databases">
        <authorList>
            <person name="Hwang J.C."/>
        </authorList>
    </citation>
    <scope>NUCLEOTIDE SEQUENCE [LARGE SCALE GENOMIC DNA]</scope>
    <source>
        <strain evidence="9 10">IMCC35001</strain>
    </source>
</reference>
<evidence type="ECO:0000313" key="10">
    <source>
        <dbReference type="Proteomes" id="UP000305674"/>
    </source>
</evidence>
<evidence type="ECO:0000256" key="8">
    <source>
        <dbReference type="SAM" id="Phobius"/>
    </source>
</evidence>
<organism evidence="9 10">
    <name type="scientific">Ferrimonas sediminicola</name>
    <dbReference type="NCBI Taxonomy" id="2569538"/>
    <lineage>
        <taxon>Bacteria</taxon>
        <taxon>Pseudomonadati</taxon>
        <taxon>Pseudomonadota</taxon>
        <taxon>Gammaproteobacteria</taxon>
        <taxon>Alteromonadales</taxon>
        <taxon>Ferrimonadaceae</taxon>
        <taxon>Ferrimonas</taxon>
    </lineage>
</organism>
<dbReference type="Proteomes" id="UP000305674">
    <property type="component" value="Unassembled WGS sequence"/>
</dbReference>
<evidence type="ECO:0000256" key="2">
    <source>
        <dbReference type="ARBA" id="ARBA00005362"/>
    </source>
</evidence>
<comment type="subcellular location">
    <subcellularLocation>
        <location evidence="1">Cell membrane</location>
    </subcellularLocation>
</comment>
<proteinExistence type="inferred from homology"/>
<keyword evidence="5 8" id="KW-1133">Transmembrane helix</keyword>
<dbReference type="OrthoDB" id="6271999at2"/>
<feature type="region of interest" description="Disordered" evidence="7">
    <location>
        <begin position="206"/>
        <end position="228"/>
    </location>
</feature>
<evidence type="ECO:0000256" key="1">
    <source>
        <dbReference type="ARBA" id="ARBA00004236"/>
    </source>
</evidence>
<sequence length="228" mass="25180">MTHNGETTNHNLGRVALRLAQVIAAVGLLATLLLMWQQQAQQRSDLLYEKADGQAEQIVRFAAIAAAPALAQQREEQLQWLVEALVQDSRILSATLFGADGQKLLQAQSLFPLSQLPEEPVLEAALERFDPFVAEVTLGDHSLGYIRIRANTHLFFIEQRRLERQLIRQQPLLMLMAGMVGALLTLALSTRQLDIARRRARLKAAKAEKAQATTEATAAQAEPGDETA</sequence>
<accession>A0A4U1BDS3</accession>
<feature type="compositionally biased region" description="Low complexity" evidence="7">
    <location>
        <begin position="210"/>
        <end position="222"/>
    </location>
</feature>
<evidence type="ECO:0000313" key="9">
    <source>
        <dbReference type="EMBL" id="TKB49263.1"/>
    </source>
</evidence>
<name>A0A4U1BDS3_9GAMM</name>
<comment type="similarity">
    <text evidence="2">Belongs to the Smp family.</text>
</comment>
<feature type="transmembrane region" description="Helical" evidence="8">
    <location>
        <begin position="15"/>
        <end position="36"/>
    </location>
</feature>
<keyword evidence="4 8" id="KW-0812">Transmembrane</keyword>
<protein>
    <submittedName>
        <fullName evidence="9">Uncharacterized protein</fullName>
    </submittedName>
</protein>
<dbReference type="AlphaFoldDB" id="A0A4U1BDS3"/>
<evidence type="ECO:0000256" key="3">
    <source>
        <dbReference type="ARBA" id="ARBA00022475"/>
    </source>
</evidence>
<keyword evidence="6 8" id="KW-0472">Membrane</keyword>
<evidence type="ECO:0000256" key="4">
    <source>
        <dbReference type="ARBA" id="ARBA00022692"/>
    </source>
</evidence>
<dbReference type="EMBL" id="SWCI01000004">
    <property type="protein sequence ID" value="TKB49263.1"/>
    <property type="molecule type" value="Genomic_DNA"/>
</dbReference>
<evidence type="ECO:0000256" key="6">
    <source>
        <dbReference type="ARBA" id="ARBA00023136"/>
    </source>
</evidence>
<feature type="transmembrane region" description="Helical" evidence="8">
    <location>
        <begin position="171"/>
        <end position="189"/>
    </location>
</feature>
<comment type="caution">
    <text evidence="9">The sequence shown here is derived from an EMBL/GenBank/DDBJ whole genome shotgun (WGS) entry which is preliminary data.</text>
</comment>
<dbReference type="InterPro" id="IPR019305">
    <property type="entry name" value="Uncharacterised_Smp"/>
</dbReference>
<evidence type="ECO:0000256" key="5">
    <source>
        <dbReference type="ARBA" id="ARBA00022989"/>
    </source>
</evidence>
<gene>
    <name evidence="9" type="ORF">FCL40_07955</name>
</gene>
<dbReference type="GO" id="GO:0005886">
    <property type="term" value="C:plasma membrane"/>
    <property type="evidence" value="ECO:0007669"/>
    <property type="project" value="UniProtKB-SubCell"/>
</dbReference>
<keyword evidence="10" id="KW-1185">Reference proteome</keyword>
<keyword evidence="3" id="KW-1003">Cell membrane</keyword>